<evidence type="ECO:0000256" key="2">
    <source>
        <dbReference type="SAM" id="MobiDB-lite"/>
    </source>
</evidence>
<keyword evidence="1" id="KW-0863">Zinc-finger</keyword>
<dbReference type="SMART" id="SM00336">
    <property type="entry name" value="BBOX"/>
    <property type="match status" value="1"/>
</dbReference>
<feature type="compositionally biased region" description="Low complexity" evidence="2">
    <location>
        <begin position="624"/>
        <end position="646"/>
    </location>
</feature>
<dbReference type="InterPro" id="IPR000315">
    <property type="entry name" value="Znf_B-box"/>
</dbReference>
<feature type="compositionally biased region" description="Polar residues" evidence="2">
    <location>
        <begin position="503"/>
        <end position="518"/>
    </location>
</feature>
<proteinExistence type="predicted"/>
<feature type="compositionally biased region" description="Polar residues" evidence="2">
    <location>
        <begin position="1"/>
        <end position="19"/>
    </location>
</feature>
<sequence length="770" mass="78575">MASSPTPSLDSIRGTNSIESYGEHTGYLSDSPLTLSGSSPPVSDSAICDEFTSTGCVSNQHHPISASVSSSSSSSSSGLSGCGSTSSANSTNSCNSINNGISGGVLGGISCNNSNGPGVIGSNLNGKGSPCNSLLANNRIVSVSTANGGAVPRCTACKSKQSDAVARCFECISYLCANCVTAHQFMHCFNGHNVSLISGFETTANNVTTASTTPTTSATSTNITTPSNLTANDIKLSSSLTMMLQQQQQQQMHTVTTVTTVATSSSQASSSGGTNGISSSSNSSIAMVEQHLHELTARAQPYYDTTASSFTGNTTNTHASPQAATEMPERVWQDCITNTLHVTYAASVAATATSSGATSAQITCSSLSTTTGGVSATTATGSGTVGGEDCNSTSSTSGGNNGNSDNNGGGGGGVGSGVCSAMSTQNANTNPSDANGMEAKLRMQQLQFWGFVDPMEKAPCTCTKTLNPASMTPHDTPHGGASTYSRNSVGDLLPVPSVGSPGTPAQSPHPNSTLSQPTSVPPADQLSTMSPRAPPSVPNLQQPPTPIDHLLDKNTPAPTPTDQHDNKSSTTSPYVRPTPSVEPPPSVEAGNGGGGGGGVSGVGPNGPGSVPQPPSVGRCTPTIGGQQQQQQQQGSQAQLSGSTGSSTPQCGSITIKKFEVHQPSLSTLSADQIKTEPGYAPTPLAGGVSRNGLPVVSMASGMSAADAINDYWKSFKMPEIKSKLNPVMRQRLWRVALVEMACQWFRWHLACRQQMPSTIIGSPLRCQKSK</sequence>
<keyword evidence="1" id="KW-0862">Zinc</keyword>
<dbReference type="CDD" id="cd19813">
    <property type="entry name" value="Bbox1_BRAT-like"/>
    <property type="match status" value="1"/>
</dbReference>
<dbReference type="EMBL" id="GBXI01008967">
    <property type="protein sequence ID" value="JAD05325.1"/>
    <property type="molecule type" value="Transcribed_RNA"/>
</dbReference>
<evidence type="ECO:0000259" key="3">
    <source>
        <dbReference type="PROSITE" id="PS50119"/>
    </source>
</evidence>
<dbReference type="PROSITE" id="PS50119">
    <property type="entry name" value="ZF_BBOX"/>
    <property type="match status" value="1"/>
</dbReference>
<feature type="compositionally biased region" description="Polar residues" evidence="2">
    <location>
        <begin position="421"/>
        <end position="433"/>
    </location>
</feature>
<evidence type="ECO:0000313" key="4">
    <source>
        <dbReference type="EMBL" id="JAD05325.1"/>
    </source>
</evidence>
<feature type="region of interest" description="Disordered" evidence="2">
    <location>
        <begin position="470"/>
        <end position="650"/>
    </location>
</feature>
<feature type="compositionally biased region" description="Gly residues" evidence="2">
    <location>
        <begin position="407"/>
        <end position="416"/>
    </location>
</feature>
<feature type="compositionally biased region" description="Low complexity" evidence="2">
    <location>
        <begin position="379"/>
        <end position="406"/>
    </location>
</feature>
<reference evidence="4" key="1">
    <citation type="submission" date="2014-11" db="EMBL/GenBank/DDBJ databases">
        <authorList>
            <person name="Geib S."/>
        </authorList>
    </citation>
    <scope>NUCLEOTIDE SEQUENCE</scope>
</reference>
<reference evidence="4" key="2">
    <citation type="journal article" date="2015" name="Gigascience">
        <title>Reconstructing a comprehensive transcriptome assembly of a white-pupal translocated strain of the pest fruit fly Bactrocera cucurbitae.</title>
        <authorList>
            <person name="Sim S.B."/>
            <person name="Calla B."/>
            <person name="Hall B."/>
            <person name="DeRego T."/>
            <person name="Geib S.M."/>
        </authorList>
    </citation>
    <scope>NUCLEOTIDE SEQUENCE</scope>
</reference>
<dbReference type="GO" id="GO:0008270">
    <property type="term" value="F:zinc ion binding"/>
    <property type="evidence" value="ECO:0007669"/>
    <property type="project" value="UniProtKB-KW"/>
</dbReference>
<dbReference type="AlphaFoldDB" id="A0A0A1X3M8"/>
<gene>
    <name evidence="4" type="primary">skd_3</name>
    <name evidence="4" type="ORF">g.22406</name>
</gene>
<feature type="region of interest" description="Disordered" evidence="2">
    <location>
        <begin position="1"/>
        <end position="39"/>
    </location>
</feature>
<feature type="compositionally biased region" description="Pro residues" evidence="2">
    <location>
        <begin position="532"/>
        <end position="546"/>
    </location>
</feature>
<evidence type="ECO:0000256" key="1">
    <source>
        <dbReference type="PROSITE-ProRule" id="PRU00024"/>
    </source>
</evidence>
<accession>A0A0A1X3M8</accession>
<organism evidence="4">
    <name type="scientific">Zeugodacus cucurbitae</name>
    <name type="common">Melon fruit fly</name>
    <name type="synonym">Bactrocera cucurbitae</name>
    <dbReference type="NCBI Taxonomy" id="28588"/>
    <lineage>
        <taxon>Eukaryota</taxon>
        <taxon>Metazoa</taxon>
        <taxon>Ecdysozoa</taxon>
        <taxon>Arthropoda</taxon>
        <taxon>Hexapoda</taxon>
        <taxon>Insecta</taxon>
        <taxon>Pterygota</taxon>
        <taxon>Neoptera</taxon>
        <taxon>Endopterygota</taxon>
        <taxon>Diptera</taxon>
        <taxon>Brachycera</taxon>
        <taxon>Muscomorpha</taxon>
        <taxon>Tephritoidea</taxon>
        <taxon>Tephritidae</taxon>
        <taxon>Zeugodacus</taxon>
        <taxon>Zeugodacus</taxon>
    </lineage>
</organism>
<feature type="compositionally biased region" description="Gly residues" evidence="2">
    <location>
        <begin position="590"/>
        <end position="606"/>
    </location>
</feature>
<feature type="domain" description="B box-type" evidence="3">
    <location>
        <begin position="154"/>
        <end position="197"/>
    </location>
</feature>
<feature type="region of interest" description="Disordered" evidence="2">
    <location>
        <begin position="379"/>
        <end position="435"/>
    </location>
</feature>
<name>A0A0A1X3M8_ZEUCU</name>
<protein>
    <submittedName>
        <fullName evidence="4">Mediator of RNA polymerase II transcription subunit 13</fullName>
    </submittedName>
</protein>
<keyword evidence="1" id="KW-0479">Metal-binding</keyword>